<feature type="compositionally biased region" description="Basic and acidic residues" evidence="2">
    <location>
        <begin position="890"/>
        <end position="902"/>
    </location>
</feature>
<feature type="compositionally biased region" description="Low complexity" evidence="2">
    <location>
        <begin position="481"/>
        <end position="494"/>
    </location>
</feature>
<sequence>MYSRGSNNSYGQQAYAGQQAYGQSSAAGYSGTSIGESQLSLPSRHSSMLATSQDTDIGSYRASNAQYGGQYGSVYGSGTLSSAQQAASAMSSKVAGSSSLQGRALYASTVPESSNFASGDYVSSLERRNYADHQSAYIGRDLQSEPSRRYTDSVGLGSQHQASLLRQQQLLKSQSLQSVSLDGSARQGDYLAARGAAIRHTNQDLTSYGGRIDADPRNLSMISGGSYAQHQASILGAVPRRNVEDLMYAQGSSTAGYGVSLPPGRDYAAGKGLRGTSRENDYRGGHPSVGGSRIDERKEDRGGFRRELDKRDEERRREHLREREKEREREKDRERERERKRERERRDKERERERKRMPDIRRELTPPRISRDLHGSSLLKEDKSLRRDSPRRDVLHRRHSPVREKRREYICKVYPSSLVEVERDYLSLSKRYPNLSISPEFSKAWRSVVLNWPKDNLKLSFHTPVSFEHDVSELEMRVEPEGPSSKPSSEESGPTKNVVWNAKVILMSGISKNSHEELSSEKTFDDRIPHINNILRFAFLRKDRSLIAIGGPWDAVDGGDPSVDDSSLLQTALRHAKDLVRLDLRSCQQWNRFLEIHYDRVGKDGLFSHKEITVLFIPDLSECLPSLSEWRDQWVAHRKSVIEKERLISLKTEKSVEKNTAVKGEQSNTKADKVESLKDVKVEGKHVKMEKEPHGKSSDQTVDSKKTVKERGNEIQDNGSEKQMIKDEIERSVDEKDAVGKEASESIPHVTEAQKPGKRKIMKKVLKQKVVDKKSGGEDSVSKDNKQDKTDAGEKQGQAESNVQQTEASVEPPSAKTFVRKKIVKKVPAGKSAKKASNAVQSEDIQTEGKPEDQEDKVKDKSDTTTAVIPEGGMKTTTKKKVIKRVPKKKVTDIESKGEQADSKNSLVKDGNGCEIEKTKEQSGDTGTPVLDVKKTAKKESPGTESKVMKVEKQDDGTNKSGGTKDVKGKGADGKKDSETKLETEAAKGKGSNKDSHDGKKERTNDEKDNKDKKDESKYRSSKDARDKGKSDELPHHPGFILQTKRTKESKIRSMSLSLDSLLDYNDKDIEESTFELSLFAESMYELLQYQMGCRLLSFLQNIRISFVNKRNQRKRQREENPKKEIEKEDSPRKRLKTNEELLEGNESAKAELPDTANKNQEDAMTKDDSDPDEDDDDDSKMGNETDDYDPEEEVDEDQEMDDASNEGDASNEAWLLCFVLVALIFNILHFPDCTLNQRILGVILLDPKSQVLVLVNLAGNDDKVTGEEATSEKETTDQKNTTEVITEAKESSNVEEANNKAAEVEVKDEPKSSVKDLTVDKELLQAFRFFDRNRVGYIKVEDMRVILHNLGKFISHRDVKELVQSALLESNTARDNRILYNKLVRS</sequence>
<dbReference type="GO" id="GO:0005634">
    <property type="term" value="C:nucleus"/>
    <property type="evidence" value="ECO:0007669"/>
    <property type="project" value="TreeGrafter"/>
</dbReference>
<accession>A0A835IU54</accession>
<dbReference type="OrthoDB" id="21006at2759"/>
<dbReference type="EMBL" id="JADFTS010000001">
    <property type="protein sequence ID" value="KAF9623704.1"/>
    <property type="molecule type" value="Genomic_DNA"/>
</dbReference>
<keyword evidence="5" id="KW-1185">Reference proteome</keyword>
<dbReference type="Pfam" id="PF19256">
    <property type="entry name" value="LAIKA"/>
    <property type="match status" value="1"/>
</dbReference>
<feature type="compositionally biased region" description="Basic and acidic residues" evidence="2">
    <location>
        <begin position="293"/>
        <end position="393"/>
    </location>
</feature>
<feature type="compositionally biased region" description="Basic residues" evidence="2">
    <location>
        <begin position="877"/>
        <end position="889"/>
    </location>
</feature>
<dbReference type="FunFam" id="1.10.238.10:FF:000157">
    <property type="entry name" value="ATP/GTP-binding protein family"/>
    <property type="match status" value="1"/>
</dbReference>
<feature type="domain" description="EF-hand" evidence="3">
    <location>
        <begin position="1319"/>
        <end position="1354"/>
    </location>
</feature>
<dbReference type="PROSITE" id="PS50222">
    <property type="entry name" value="EF_HAND_2"/>
    <property type="match status" value="1"/>
</dbReference>
<comment type="caution">
    <text evidence="4">The sequence shown here is derived from an EMBL/GenBank/DDBJ whole genome shotgun (WGS) entry which is preliminary data.</text>
</comment>
<dbReference type="InterPro" id="IPR045353">
    <property type="entry name" value="LAIKA"/>
</dbReference>
<dbReference type="GO" id="GO:0005509">
    <property type="term" value="F:calcium ion binding"/>
    <property type="evidence" value="ECO:0007669"/>
    <property type="project" value="InterPro"/>
</dbReference>
<dbReference type="SUPFAM" id="SSF47473">
    <property type="entry name" value="EF-hand"/>
    <property type="match status" value="1"/>
</dbReference>
<feature type="region of interest" description="Disordered" evidence="2">
    <location>
        <begin position="268"/>
        <end position="399"/>
    </location>
</feature>
<gene>
    <name evidence="4" type="ORF">IFM89_003849</name>
</gene>
<feature type="compositionally biased region" description="Acidic residues" evidence="2">
    <location>
        <begin position="1170"/>
        <end position="1206"/>
    </location>
</feature>
<feature type="compositionally biased region" description="Polar residues" evidence="2">
    <location>
        <begin position="32"/>
        <end position="52"/>
    </location>
</feature>
<feature type="region of interest" description="Disordered" evidence="2">
    <location>
        <begin position="1110"/>
        <end position="1208"/>
    </location>
</feature>
<evidence type="ECO:0000313" key="4">
    <source>
        <dbReference type="EMBL" id="KAF9623704.1"/>
    </source>
</evidence>
<feature type="compositionally biased region" description="Basic and acidic residues" evidence="2">
    <location>
        <begin position="932"/>
        <end position="1036"/>
    </location>
</feature>
<dbReference type="InterPro" id="IPR025224">
    <property type="entry name" value="CCAR1/CCAR2"/>
</dbReference>
<evidence type="ECO:0000259" key="3">
    <source>
        <dbReference type="PROSITE" id="PS50222"/>
    </source>
</evidence>
<feature type="compositionally biased region" description="Basic and acidic residues" evidence="2">
    <location>
        <begin position="1117"/>
        <end position="1140"/>
    </location>
</feature>
<feature type="region of interest" description="Disordered" evidence="2">
    <location>
        <begin position="656"/>
        <end position="1049"/>
    </location>
</feature>
<feature type="compositionally biased region" description="Polar residues" evidence="2">
    <location>
        <begin position="798"/>
        <end position="808"/>
    </location>
</feature>
<feature type="compositionally biased region" description="Basic and acidic residues" evidence="2">
    <location>
        <begin position="1160"/>
        <end position="1169"/>
    </location>
</feature>
<evidence type="ECO:0000256" key="1">
    <source>
        <dbReference type="ARBA" id="ARBA00023054"/>
    </source>
</evidence>
<proteinExistence type="predicted"/>
<keyword evidence="1" id="KW-0175">Coiled coil</keyword>
<dbReference type="PANTHER" id="PTHR14304:SF11">
    <property type="entry name" value="SAP DOMAIN-CONTAINING PROTEIN"/>
    <property type="match status" value="1"/>
</dbReference>
<reference evidence="4 5" key="1">
    <citation type="submission" date="2020-10" db="EMBL/GenBank/DDBJ databases">
        <title>The Coptis chinensis genome and diversification of protoberbering-type alkaloids.</title>
        <authorList>
            <person name="Wang B."/>
            <person name="Shu S."/>
            <person name="Song C."/>
            <person name="Liu Y."/>
        </authorList>
    </citation>
    <scope>NUCLEOTIDE SEQUENCE [LARGE SCALE GENOMIC DNA]</scope>
    <source>
        <strain evidence="4">HL-2020</strain>
        <tissue evidence="4">Leaf</tissue>
    </source>
</reference>
<dbReference type="GO" id="GO:0006355">
    <property type="term" value="P:regulation of DNA-templated transcription"/>
    <property type="evidence" value="ECO:0007669"/>
    <property type="project" value="InterPro"/>
</dbReference>
<dbReference type="InterPro" id="IPR011992">
    <property type="entry name" value="EF-hand-dom_pair"/>
</dbReference>
<feature type="compositionally biased region" description="Basic and acidic residues" evidence="2">
    <location>
        <begin position="670"/>
        <end position="744"/>
    </location>
</feature>
<feature type="region of interest" description="Disordered" evidence="2">
    <location>
        <begin position="475"/>
        <end position="495"/>
    </location>
</feature>
<feature type="compositionally biased region" description="Basic and acidic residues" evidence="2">
    <location>
        <begin position="769"/>
        <end position="794"/>
    </location>
</feature>
<dbReference type="InterPro" id="IPR025954">
    <property type="entry name" value="DBC1/CARP1_inactive_NUDIX"/>
</dbReference>
<evidence type="ECO:0000256" key="2">
    <source>
        <dbReference type="SAM" id="MobiDB-lite"/>
    </source>
</evidence>
<feature type="region of interest" description="Disordered" evidence="2">
    <location>
        <begin position="136"/>
        <end position="156"/>
    </location>
</feature>
<feature type="compositionally biased region" description="Basic and acidic residues" evidence="2">
    <location>
        <begin position="847"/>
        <end position="863"/>
    </location>
</feature>
<name>A0A835IU54_9MAGN</name>
<dbReference type="Proteomes" id="UP000631114">
    <property type="component" value="Unassembled WGS sequence"/>
</dbReference>
<organism evidence="4 5">
    <name type="scientific">Coptis chinensis</name>
    <dbReference type="NCBI Taxonomy" id="261450"/>
    <lineage>
        <taxon>Eukaryota</taxon>
        <taxon>Viridiplantae</taxon>
        <taxon>Streptophyta</taxon>
        <taxon>Embryophyta</taxon>
        <taxon>Tracheophyta</taxon>
        <taxon>Spermatophyta</taxon>
        <taxon>Magnoliopsida</taxon>
        <taxon>Ranunculales</taxon>
        <taxon>Ranunculaceae</taxon>
        <taxon>Coptidoideae</taxon>
        <taxon>Coptis</taxon>
    </lineage>
</organism>
<dbReference type="Gene3D" id="1.10.238.10">
    <property type="entry name" value="EF-hand"/>
    <property type="match status" value="1"/>
</dbReference>
<protein>
    <recommendedName>
        <fullName evidence="3">EF-hand domain-containing protein</fullName>
    </recommendedName>
</protein>
<feature type="region of interest" description="Disordered" evidence="2">
    <location>
        <begin position="24"/>
        <end position="52"/>
    </location>
</feature>
<feature type="compositionally biased region" description="Basic residues" evidence="2">
    <location>
        <begin position="756"/>
        <end position="767"/>
    </location>
</feature>
<feature type="compositionally biased region" description="Basic and acidic residues" evidence="2">
    <location>
        <begin position="142"/>
        <end position="151"/>
    </location>
</feature>
<dbReference type="PANTHER" id="PTHR14304">
    <property type="entry name" value="CELL DIVISION CYCLE AND APOPTOSIS REGULATOR PROTEIN"/>
    <property type="match status" value="1"/>
</dbReference>
<dbReference type="InterPro" id="IPR002048">
    <property type="entry name" value="EF_hand_dom"/>
</dbReference>
<dbReference type="SMART" id="SM01122">
    <property type="entry name" value="DBC1"/>
    <property type="match status" value="1"/>
</dbReference>
<dbReference type="Pfam" id="PF14443">
    <property type="entry name" value="DBC1"/>
    <property type="match status" value="1"/>
</dbReference>
<evidence type="ECO:0000313" key="5">
    <source>
        <dbReference type="Proteomes" id="UP000631114"/>
    </source>
</evidence>